<dbReference type="EMBL" id="JOJR01000575">
    <property type="protein sequence ID" value="RCN36225.1"/>
    <property type="molecule type" value="Genomic_DNA"/>
</dbReference>
<dbReference type="CDD" id="cd00037">
    <property type="entry name" value="CLECT"/>
    <property type="match status" value="2"/>
</dbReference>
<keyword evidence="1" id="KW-1015">Disulfide bond</keyword>
<protein>
    <submittedName>
        <fullName evidence="3">Lectin C-type domain protein</fullName>
    </submittedName>
</protein>
<comment type="caution">
    <text evidence="3">The sequence shown here is derived from an EMBL/GenBank/DDBJ whole genome shotgun (WGS) entry which is preliminary data.</text>
</comment>
<evidence type="ECO:0000259" key="2">
    <source>
        <dbReference type="PROSITE" id="PS50041"/>
    </source>
</evidence>
<dbReference type="SMART" id="SM00034">
    <property type="entry name" value="CLECT"/>
    <property type="match status" value="4"/>
</dbReference>
<evidence type="ECO:0000256" key="1">
    <source>
        <dbReference type="ARBA" id="ARBA00023157"/>
    </source>
</evidence>
<feature type="domain" description="C-type lectin" evidence="2">
    <location>
        <begin position="420"/>
        <end position="543"/>
    </location>
</feature>
<dbReference type="InterPro" id="IPR016186">
    <property type="entry name" value="C-type_lectin-like/link_sf"/>
</dbReference>
<dbReference type="PROSITE" id="PS00615">
    <property type="entry name" value="C_TYPE_LECTIN_1"/>
    <property type="match status" value="1"/>
</dbReference>
<feature type="domain" description="C-type lectin" evidence="2">
    <location>
        <begin position="155"/>
        <end position="279"/>
    </location>
</feature>
<proteinExistence type="predicted"/>
<feature type="domain" description="C-type lectin" evidence="2">
    <location>
        <begin position="8"/>
        <end position="117"/>
    </location>
</feature>
<evidence type="ECO:0000313" key="4">
    <source>
        <dbReference type="Proteomes" id="UP000252519"/>
    </source>
</evidence>
<feature type="domain" description="C-type lectin" evidence="2">
    <location>
        <begin position="286"/>
        <end position="395"/>
    </location>
</feature>
<dbReference type="Pfam" id="PF00059">
    <property type="entry name" value="Lectin_C"/>
    <property type="match status" value="4"/>
</dbReference>
<name>A0A368FZP6_ANCCA</name>
<dbReference type="InterPro" id="IPR001304">
    <property type="entry name" value="C-type_lectin-like"/>
</dbReference>
<dbReference type="Proteomes" id="UP000252519">
    <property type="component" value="Unassembled WGS sequence"/>
</dbReference>
<dbReference type="InterPro" id="IPR016187">
    <property type="entry name" value="CTDL_fold"/>
</dbReference>
<dbReference type="InterPro" id="IPR018378">
    <property type="entry name" value="C-type_lectin_CS"/>
</dbReference>
<dbReference type="Gene3D" id="3.10.100.10">
    <property type="entry name" value="Mannose-Binding Protein A, subunit A"/>
    <property type="match status" value="4"/>
</dbReference>
<dbReference type="STRING" id="29170.A0A368FZP6"/>
<sequence length="557" mass="61117">MMEGSIRRCYKFVSDPQPFYLAEEACISAGGHVASVSSGYENAMLTETLQSQRTRYSYIGLNKLSAPSWSWSDGSNSNYTNWAASQPNATATCAVMNSVDGTWTSVACNAAYPYVCAITASVPAPTCPPCPTPGGCPTFPPAVGHCDSGWAYFDKTDSCYRYFLWATFDNAEMFCMSNGGHLASIHSDEENVFVADISKAGVEYKKEADLTWIGLKQADYPTSQAWTWTDGTPLDYLKWGPSQPDDKRGKEHCAQTHSDYLGRIPAKDNNYQHWDDCQCTIEMRACYKFSADALPFYMAEEACLNLGGHLISFAGGLENAMVAETAQQQNIGSSFFIGLNKLNGNAWGYTDGQNVTYTNWASGEPSATSTCAISSSADGIWKSASCSSSHPYVCAISTIVPTVTCPPCPTAGCPAPPGEKQLHRYFLWQNFDNAENICKSNGGHLTSVHSKEENVFVSTMAMSGNTYTDSNELTWVGLKQMNYPSSKDWTWTDGTPVDFVAWAPTQPDDSKGQEHCVELYCDHTGKDPAKDQNYQRWNDMPCSTNMRSFVCKKASIH</sequence>
<dbReference type="PROSITE" id="PS50041">
    <property type="entry name" value="C_TYPE_LECTIN_2"/>
    <property type="match status" value="4"/>
</dbReference>
<gene>
    <name evidence="3" type="ORF">ANCCAN_17891</name>
</gene>
<evidence type="ECO:0000313" key="3">
    <source>
        <dbReference type="EMBL" id="RCN36225.1"/>
    </source>
</evidence>
<dbReference type="SUPFAM" id="SSF56436">
    <property type="entry name" value="C-type lectin-like"/>
    <property type="match status" value="4"/>
</dbReference>
<dbReference type="InterPro" id="IPR050111">
    <property type="entry name" value="C-type_lectin/snaclec_domain"/>
</dbReference>
<dbReference type="AlphaFoldDB" id="A0A368FZP6"/>
<dbReference type="PANTHER" id="PTHR22803">
    <property type="entry name" value="MANNOSE, PHOSPHOLIPASE, LECTIN RECEPTOR RELATED"/>
    <property type="match status" value="1"/>
</dbReference>
<dbReference type="OrthoDB" id="5877119at2759"/>
<organism evidence="3 4">
    <name type="scientific">Ancylostoma caninum</name>
    <name type="common">Dog hookworm</name>
    <dbReference type="NCBI Taxonomy" id="29170"/>
    <lineage>
        <taxon>Eukaryota</taxon>
        <taxon>Metazoa</taxon>
        <taxon>Ecdysozoa</taxon>
        <taxon>Nematoda</taxon>
        <taxon>Chromadorea</taxon>
        <taxon>Rhabditida</taxon>
        <taxon>Rhabditina</taxon>
        <taxon>Rhabditomorpha</taxon>
        <taxon>Strongyloidea</taxon>
        <taxon>Ancylostomatidae</taxon>
        <taxon>Ancylostomatinae</taxon>
        <taxon>Ancylostoma</taxon>
    </lineage>
</organism>
<reference evidence="3 4" key="1">
    <citation type="submission" date="2014-10" db="EMBL/GenBank/DDBJ databases">
        <title>Draft genome of the hookworm Ancylostoma caninum.</title>
        <authorList>
            <person name="Mitreva M."/>
        </authorList>
    </citation>
    <scope>NUCLEOTIDE SEQUENCE [LARGE SCALE GENOMIC DNA]</scope>
    <source>
        <strain evidence="3 4">Baltimore</strain>
    </source>
</reference>
<accession>A0A368FZP6</accession>
<keyword evidence="4" id="KW-1185">Reference proteome</keyword>